<name>A0ABU6HM81_9RHOB</name>
<reference evidence="1 2" key="1">
    <citation type="submission" date="2024-01" db="EMBL/GenBank/DDBJ databases">
        <title>Mesobacterium rodlantinim sp. nov., isolated from shallow sea hydrothermal systems off Kueishantao Island.</title>
        <authorList>
            <person name="Su Z."/>
            <person name="Tang K."/>
        </authorList>
    </citation>
    <scope>NUCLEOTIDE SEQUENCE [LARGE SCALE GENOMIC DNA]</scope>
    <source>
        <strain evidence="1 2">TK19101</strain>
    </source>
</reference>
<evidence type="ECO:0000313" key="2">
    <source>
        <dbReference type="Proteomes" id="UP001348149"/>
    </source>
</evidence>
<gene>
    <name evidence="1" type="ORF">VK792_19505</name>
</gene>
<dbReference type="EMBL" id="JAYLLH010000077">
    <property type="protein sequence ID" value="MEC3863471.1"/>
    <property type="molecule type" value="Genomic_DNA"/>
</dbReference>
<proteinExistence type="predicted"/>
<keyword evidence="2" id="KW-1185">Reference proteome</keyword>
<feature type="non-terminal residue" evidence="1">
    <location>
        <position position="158"/>
    </location>
</feature>
<protein>
    <submittedName>
        <fullName evidence="1">Uncharacterized protein</fullName>
    </submittedName>
</protein>
<organism evidence="1 2">
    <name type="scientific">Mesobacterium hydrothermale</name>
    <dbReference type="NCBI Taxonomy" id="3111907"/>
    <lineage>
        <taxon>Bacteria</taxon>
        <taxon>Pseudomonadati</taxon>
        <taxon>Pseudomonadota</taxon>
        <taxon>Alphaproteobacteria</taxon>
        <taxon>Rhodobacterales</taxon>
        <taxon>Roseobacteraceae</taxon>
        <taxon>Mesobacterium</taxon>
    </lineage>
</organism>
<dbReference type="Proteomes" id="UP001348149">
    <property type="component" value="Unassembled WGS sequence"/>
</dbReference>
<comment type="caution">
    <text evidence="1">The sequence shown here is derived from an EMBL/GenBank/DDBJ whole genome shotgun (WGS) entry which is preliminary data.</text>
</comment>
<accession>A0ABU6HM81</accession>
<sequence>MRDVINRGKQSRLLLEGAQESNPCIVVDAFVDDCCLSQGLRSSGGDCGEAEQPNFRSGVLESERRIPAEGFECHGKCDCAHCAPKLHAAARSRGALKHPCPAARSVDQFSGYLIVTGFAKGLHKSHPANLAVECPSPPPMPQRKALSGALRAMLEWHL</sequence>
<dbReference type="RefSeq" id="WP_326299597.1">
    <property type="nucleotide sequence ID" value="NZ_JAYLLH010000077.1"/>
</dbReference>
<evidence type="ECO:0000313" key="1">
    <source>
        <dbReference type="EMBL" id="MEC3863471.1"/>
    </source>
</evidence>